<dbReference type="PROSITE" id="PS51682">
    <property type="entry name" value="SAM_OMT_I"/>
    <property type="match status" value="1"/>
</dbReference>
<evidence type="ECO:0000256" key="3">
    <source>
        <dbReference type="ARBA" id="ARBA00022691"/>
    </source>
</evidence>
<evidence type="ECO:0000256" key="1">
    <source>
        <dbReference type="ARBA" id="ARBA00022603"/>
    </source>
</evidence>
<dbReference type="Gene3D" id="3.40.50.150">
    <property type="entry name" value="Vaccinia Virus protein VP39"/>
    <property type="match status" value="1"/>
</dbReference>
<feature type="signal peptide" evidence="5">
    <location>
        <begin position="1"/>
        <end position="29"/>
    </location>
</feature>
<protein>
    <recommendedName>
        <fullName evidence="8">O-methyltransferase</fullName>
    </recommendedName>
</protein>
<name>A0ABR1EW07_NECAM</name>
<comment type="caution">
    <text evidence="6">The sequence shown here is derived from an EMBL/GenBank/DDBJ whole genome shotgun (WGS) entry which is preliminary data.</text>
</comment>
<dbReference type="PANTHER" id="PTHR10509:SF93">
    <property type="entry name" value="CATECHOL O-METHYLTRANSFERASE DOMAIN-CONTAINING PROTEIN 1"/>
    <property type="match status" value="1"/>
</dbReference>
<keyword evidence="5" id="KW-0732">Signal</keyword>
<evidence type="ECO:0008006" key="8">
    <source>
        <dbReference type="Google" id="ProtNLM"/>
    </source>
</evidence>
<keyword evidence="7" id="KW-1185">Reference proteome</keyword>
<evidence type="ECO:0000256" key="5">
    <source>
        <dbReference type="SAM" id="SignalP"/>
    </source>
</evidence>
<accession>A0ABR1EW07</accession>
<sequence length="250" mass="27619">MEQTLQVTRHTMLLFQLLILGYMATVSKSYRNTSGDPVIDYCAKHTIKQEPIQLELQETTLRDAPFGMMLGAPEILTLGENFIHLIGAKKVLDVGTFTGASALAWALAAGPGAEVYTMDIHLDQYKKIGVPIISKNEEVMKRIIPVEAPALETLDEMIAEGKNGTFDFAFIDADKGNYPNYYDRVTTLLRKGGVLMVDNSLWHGAVAKDPSTFNGDTKAIDDMNKVIFNDNRTYSALINTGDGLHIAFKK</sequence>
<keyword evidence="3" id="KW-0949">S-adenosyl-L-methionine</keyword>
<evidence type="ECO:0000313" key="7">
    <source>
        <dbReference type="Proteomes" id="UP001303046"/>
    </source>
</evidence>
<keyword evidence="1" id="KW-0489">Methyltransferase</keyword>
<comment type="similarity">
    <text evidence="4">Belongs to the class I-like SAM-binding methyltransferase superfamily. Cation-dependent O-methyltransferase family.</text>
</comment>
<evidence type="ECO:0000256" key="2">
    <source>
        <dbReference type="ARBA" id="ARBA00022679"/>
    </source>
</evidence>
<evidence type="ECO:0000256" key="4">
    <source>
        <dbReference type="ARBA" id="ARBA00023453"/>
    </source>
</evidence>
<dbReference type="CDD" id="cd02440">
    <property type="entry name" value="AdoMet_MTases"/>
    <property type="match status" value="1"/>
</dbReference>
<reference evidence="6 7" key="1">
    <citation type="submission" date="2023-08" db="EMBL/GenBank/DDBJ databases">
        <title>A Necator americanus chromosomal reference genome.</title>
        <authorList>
            <person name="Ilik V."/>
            <person name="Petrzelkova K.J."/>
            <person name="Pardy F."/>
            <person name="Fuh T."/>
            <person name="Niatou-Singa F.S."/>
            <person name="Gouil Q."/>
            <person name="Baker L."/>
            <person name="Ritchie M.E."/>
            <person name="Jex A.R."/>
            <person name="Gazzola D."/>
            <person name="Li H."/>
            <person name="Toshio Fujiwara R."/>
            <person name="Zhan B."/>
            <person name="Aroian R.V."/>
            <person name="Pafco B."/>
            <person name="Schwarz E.M."/>
        </authorList>
    </citation>
    <scope>NUCLEOTIDE SEQUENCE [LARGE SCALE GENOMIC DNA]</scope>
    <source>
        <strain evidence="6 7">Aroian</strain>
        <tissue evidence="6">Whole animal</tissue>
    </source>
</reference>
<dbReference type="Pfam" id="PF01596">
    <property type="entry name" value="Methyltransf_3"/>
    <property type="match status" value="1"/>
</dbReference>
<dbReference type="Proteomes" id="UP001303046">
    <property type="component" value="Unassembled WGS sequence"/>
</dbReference>
<dbReference type="SUPFAM" id="SSF53335">
    <property type="entry name" value="S-adenosyl-L-methionine-dependent methyltransferases"/>
    <property type="match status" value="1"/>
</dbReference>
<dbReference type="InterPro" id="IPR002935">
    <property type="entry name" value="SAM_O-MeTrfase"/>
</dbReference>
<gene>
    <name evidence="6" type="primary">Necator_chrX.g25972</name>
    <name evidence="6" type="ORF">RB195_025806</name>
</gene>
<dbReference type="InterPro" id="IPR050362">
    <property type="entry name" value="Cation-dep_OMT"/>
</dbReference>
<evidence type="ECO:0000313" key="6">
    <source>
        <dbReference type="EMBL" id="KAK6766121.1"/>
    </source>
</evidence>
<dbReference type="PANTHER" id="PTHR10509">
    <property type="entry name" value="O-METHYLTRANSFERASE-RELATED"/>
    <property type="match status" value="1"/>
</dbReference>
<organism evidence="6 7">
    <name type="scientific">Necator americanus</name>
    <name type="common">Human hookworm</name>
    <dbReference type="NCBI Taxonomy" id="51031"/>
    <lineage>
        <taxon>Eukaryota</taxon>
        <taxon>Metazoa</taxon>
        <taxon>Ecdysozoa</taxon>
        <taxon>Nematoda</taxon>
        <taxon>Chromadorea</taxon>
        <taxon>Rhabditida</taxon>
        <taxon>Rhabditina</taxon>
        <taxon>Rhabditomorpha</taxon>
        <taxon>Strongyloidea</taxon>
        <taxon>Ancylostomatidae</taxon>
        <taxon>Bunostominae</taxon>
        <taxon>Necator</taxon>
    </lineage>
</organism>
<dbReference type="EMBL" id="JAVFWL010000006">
    <property type="protein sequence ID" value="KAK6766121.1"/>
    <property type="molecule type" value="Genomic_DNA"/>
</dbReference>
<feature type="chain" id="PRO_5046068279" description="O-methyltransferase" evidence="5">
    <location>
        <begin position="30"/>
        <end position="250"/>
    </location>
</feature>
<proteinExistence type="inferred from homology"/>
<dbReference type="InterPro" id="IPR029063">
    <property type="entry name" value="SAM-dependent_MTases_sf"/>
</dbReference>
<keyword evidence="2" id="KW-0808">Transferase</keyword>